<dbReference type="GO" id="GO:0046872">
    <property type="term" value="F:metal ion binding"/>
    <property type="evidence" value="ECO:0007669"/>
    <property type="project" value="UniProtKB-UniRule"/>
</dbReference>
<dbReference type="Pfam" id="PF05730">
    <property type="entry name" value="CFEM"/>
    <property type="match status" value="1"/>
</dbReference>
<keyword evidence="11" id="KW-0472">Membrane</keyword>
<evidence type="ECO:0000256" key="16">
    <source>
        <dbReference type="SAM" id="SignalP"/>
    </source>
</evidence>
<comment type="caution">
    <text evidence="15">Lacks conserved residue(s) required for the propagation of feature annotation.</text>
</comment>
<dbReference type="PANTHER" id="PTHR37928">
    <property type="entry name" value="CFEM DOMAIN PROTEIN (AFU_ORTHOLOGUE AFUA_6G14090)"/>
    <property type="match status" value="1"/>
</dbReference>
<feature type="binding site" description="axial binding residue" evidence="15">
    <location>
        <position position="43"/>
    </location>
    <ligand>
        <name>heme</name>
        <dbReference type="ChEBI" id="CHEBI:30413"/>
    </ligand>
    <ligandPart>
        <name>Fe</name>
        <dbReference type="ChEBI" id="CHEBI:18248"/>
    </ligandPart>
</feature>
<organism evidence="18 19">
    <name type="scientific">Setomelanomma holmii</name>
    <dbReference type="NCBI Taxonomy" id="210430"/>
    <lineage>
        <taxon>Eukaryota</taxon>
        <taxon>Fungi</taxon>
        <taxon>Dikarya</taxon>
        <taxon>Ascomycota</taxon>
        <taxon>Pezizomycotina</taxon>
        <taxon>Dothideomycetes</taxon>
        <taxon>Pleosporomycetidae</taxon>
        <taxon>Pleosporales</taxon>
        <taxon>Pleosporineae</taxon>
        <taxon>Phaeosphaeriaceae</taxon>
        <taxon>Setomelanomma</taxon>
    </lineage>
</organism>
<reference evidence="18" key="1">
    <citation type="journal article" date="2020" name="Stud. Mycol.">
        <title>101 Dothideomycetes genomes: a test case for predicting lifestyles and emergence of pathogens.</title>
        <authorList>
            <person name="Haridas S."/>
            <person name="Albert R."/>
            <person name="Binder M."/>
            <person name="Bloem J."/>
            <person name="Labutti K."/>
            <person name="Salamov A."/>
            <person name="Andreopoulos B."/>
            <person name="Baker S."/>
            <person name="Barry K."/>
            <person name="Bills G."/>
            <person name="Bluhm B."/>
            <person name="Cannon C."/>
            <person name="Castanera R."/>
            <person name="Culley D."/>
            <person name="Daum C."/>
            <person name="Ezra D."/>
            <person name="Gonzalez J."/>
            <person name="Henrissat B."/>
            <person name="Kuo A."/>
            <person name="Liang C."/>
            <person name="Lipzen A."/>
            <person name="Lutzoni F."/>
            <person name="Magnuson J."/>
            <person name="Mondo S."/>
            <person name="Nolan M."/>
            <person name="Ohm R."/>
            <person name="Pangilinan J."/>
            <person name="Park H.-J."/>
            <person name="Ramirez L."/>
            <person name="Alfaro M."/>
            <person name="Sun H."/>
            <person name="Tritt A."/>
            <person name="Yoshinaga Y."/>
            <person name="Zwiers L.-H."/>
            <person name="Turgeon B."/>
            <person name="Goodwin S."/>
            <person name="Spatafora J."/>
            <person name="Crous P."/>
            <person name="Grigoriev I."/>
        </authorList>
    </citation>
    <scope>NUCLEOTIDE SEQUENCE</scope>
    <source>
        <strain evidence="18">CBS 110217</strain>
    </source>
</reference>
<dbReference type="SMART" id="SM00747">
    <property type="entry name" value="CFEM"/>
    <property type="match status" value="1"/>
</dbReference>
<keyword evidence="10 15" id="KW-0408">Iron</keyword>
<evidence type="ECO:0000256" key="11">
    <source>
        <dbReference type="ARBA" id="ARBA00023136"/>
    </source>
</evidence>
<keyword evidence="7" id="KW-0336">GPI-anchor</keyword>
<evidence type="ECO:0000256" key="12">
    <source>
        <dbReference type="ARBA" id="ARBA00023157"/>
    </source>
</evidence>
<keyword evidence="4" id="KW-1003">Cell membrane</keyword>
<feature type="domain" description="CFEM" evidence="17">
    <location>
        <begin position="1"/>
        <end position="110"/>
    </location>
</feature>
<dbReference type="AlphaFoldDB" id="A0A9P4HIF4"/>
<protein>
    <recommendedName>
        <fullName evidence="17">CFEM domain-containing protein</fullName>
    </recommendedName>
</protein>
<keyword evidence="8 15" id="KW-0479">Metal-binding</keyword>
<evidence type="ECO:0000256" key="1">
    <source>
        <dbReference type="ARBA" id="ARBA00004609"/>
    </source>
</evidence>
<dbReference type="GO" id="GO:0005576">
    <property type="term" value="C:extracellular region"/>
    <property type="evidence" value="ECO:0007669"/>
    <property type="project" value="UniProtKB-SubCell"/>
</dbReference>
<proteinExistence type="inferred from homology"/>
<evidence type="ECO:0000256" key="3">
    <source>
        <dbReference type="ARBA" id="ARBA00010031"/>
    </source>
</evidence>
<dbReference type="GO" id="GO:0005886">
    <property type="term" value="C:plasma membrane"/>
    <property type="evidence" value="ECO:0007669"/>
    <property type="project" value="UniProtKB-SubCell"/>
</dbReference>
<evidence type="ECO:0000313" key="19">
    <source>
        <dbReference type="Proteomes" id="UP000799777"/>
    </source>
</evidence>
<dbReference type="EMBL" id="ML978164">
    <property type="protein sequence ID" value="KAF2033802.1"/>
    <property type="molecule type" value="Genomic_DNA"/>
</dbReference>
<feature type="chain" id="PRO_5040136356" description="CFEM domain-containing protein" evidence="16">
    <location>
        <begin position="19"/>
        <end position="165"/>
    </location>
</feature>
<keyword evidence="5" id="KW-0964">Secreted</keyword>
<keyword evidence="6 15" id="KW-0349">Heme</keyword>
<evidence type="ECO:0000256" key="13">
    <source>
        <dbReference type="ARBA" id="ARBA00023180"/>
    </source>
</evidence>
<evidence type="ECO:0000313" key="18">
    <source>
        <dbReference type="EMBL" id="KAF2033802.1"/>
    </source>
</evidence>
<dbReference type="InterPro" id="IPR051735">
    <property type="entry name" value="CFEM_domain"/>
</dbReference>
<feature type="signal peptide" evidence="16">
    <location>
        <begin position="1"/>
        <end position="18"/>
    </location>
</feature>
<evidence type="ECO:0000256" key="5">
    <source>
        <dbReference type="ARBA" id="ARBA00022525"/>
    </source>
</evidence>
<name>A0A9P4HIF4_9PLEO</name>
<keyword evidence="12 15" id="KW-1015">Disulfide bond</keyword>
<evidence type="ECO:0000256" key="4">
    <source>
        <dbReference type="ARBA" id="ARBA00022475"/>
    </source>
</evidence>
<evidence type="ECO:0000256" key="8">
    <source>
        <dbReference type="ARBA" id="ARBA00022723"/>
    </source>
</evidence>
<dbReference type="OrthoDB" id="3065412at2759"/>
<dbReference type="GO" id="GO:0098552">
    <property type="term" value="C:side of membrane"/>
    <property type="evidence" value="ECO:0007669"/>
    <property type="project" value="UniProtKB-KW"/>
</dbReference>
<evidence type="ECO:0000256" key="10">
    <source>
        <dbReference type="ARBA" id="ARBA00023004"/>
    </source>
</evidence>
<comment type="caution">
    <text evidence="18">The sequence shown here is derived from an EMBL/GenBank/DDBJ whole genome shotgun (WGS) entry which is preliminary data.</text>
</comment>
<keyword evidence="19" id="KW-1185">Reference proteome</keyword>
<dbReference type="Proteomes" id="UP000799777">
    <property type="component" value="Unassembled WGS sequence"/>
</dbReference>
<evidence type="ECO:0000256" key="2">
    <source>
        <dbReference type="ARBA" id="ARBA00004613"/>
    </source>
</evidence>
<keyword evidence="9 16" id="KW-0732">Signal</keyword>
<dbReference type="PROSITE" id="PS52012">
    <property type="entry name" value="CFEM"/>
    <property type="match status" value="1"/>
</dbReference>
<keyword evidence="14" id="KW-0449">Lipoprotein</keyword>
<accession>A0A9P4HIF4</accession>
<keyword evidence="13" id="KW-0325">Glycoprotein</keyword>
<evidence type="ECO:0000259" key="17">
    <source>
        <dbReference type="PROSITE" id="PS52012"/>
    </source>
</evidence>
<evidence type="ECO:0000256" key="7">
    <source>
        <dbReference type="ARBA" id="ARBA00022622"/>
    </source>
</evidence>
<evidence type="ECO:0000256" key="6">
    <source>
        <dbReference type="ARBA" id="ARBA00022617"/>
    </source>
</evidence>
<gene>
    <name evidence="18" type="ORF">EK21DRAFT_108591</name>
</gene>
<feature type="disulfide bond" evidence="15">
    <location>
        <begin position="39"/>
        <end position="46"/>
    </location>
</feature>
<comment type="subcellular location">
    <subcellularLocation>
        <location evidence="1">Cell membrane</location>
        <topology evidence="1">Lipid-anchor</topology>
        <topology evidence="1">GPI-anchor</topology>
    </subcellularLocation>
    <subcellularLocation>
        <location evidence="2">Secreted</location>
    </subcellularLocation>
</comment>
<dbReference type="InterPro" id="IPR008427">
    <property type="entry name" value="Extracellular_membr_CFEM_dom"/>
</dbReference>
<dbReference type="PANTHER" id="PTHR37928:SF2">
    <property type="entry name" value="GPI ANCHORED CFEM DOMAIN PROTEIN (AFU_ORTHOLOGUE AFUA_6G10580)"/>
    <property type="match status" value="1"/>
</dbReference>
<evidence type="ECO:0000256" key="9">
    <source>
        <dbReference type="ARBA" id="ARBA00022729"/>
    </source>
</evidence>
<evidence type="ECO:0000256" key="14">
    <source>
        <dbReference type="ARBA" id="ARBA00023288"/>
    </source>
</evidence>
<sequence>MRFSIVAAVAAFSSIAFGQGLDNLPQCAQTCFGGNTGSCGTADIACICGSSVIQQVSCCVFATCSQADIQTTIQFASTFCKLAGVTVNTAPTCASGTSTPSSGNGTVSATASVSGSASRSVSGVTGSASRTASASAAASSGAASNQQSGAGFGLGMAVAGLLAAL</sequence>
<evidence type="ECO:0000256" key="15">
    <source>
        <dbReference type="PROSITE-ProRule" id="PRU01356"/>
    </source>
</evidence>
<comment type="similarity">
    <text evidence="3">Belongs to the RBT5 family.</text>
</comment>